<gene>
    <name evidence="3" type="ORF">P9B03_01550</name>
</gene>
<keyword evidence="1" id="KW-0472">Membrane</keyword>
<evidence type="ECO:0000256" key="1">
    <source>
        <dbReference type="SAM" id="Phobius"/>
    </source>
</evidence>
<feature type="transmembrane region" description="Helical" evidence="1">
    <location>
        <begin position="178"/>
        <end position="199"/>
    </location>
</feature>
<dbReference type="InterPro" id="IPR050228">
    <property type="entry name" value="Carboxylesterase_BioH"/>
</dbReference>
<reference evidence="3 4" key="1">
    <citation type="submission" date="2023-03" db="EMBL/GenBank/DDBJ databases">
        <title>Bacillus Genome Sequencing.</title>
        <authorList>
            <person name="Dunlap C."/>
        </authorList>
    </citation>
    <scope>NUCLEOTIDE SEQUENCE [LARGE SCALE GENOMIC DNA]</scope>
    <source>
        <strain evidence="3 4">B-59205</strain>
    </source>
</reference>
<evidence type="ECO:0000313" key="3">
    <source>
        <dbReference type="EMBL" id="MEC1177156.1"/>
    </source>
</evidence>
<dbReference type="Gene3D" id="3.40.50.1820">
    <property type="entry name" value="alpha/beta hydrolase"/>
    <property type="match status" value="1"/>
</dbReference>
<dbReference type="GO" id="GO:0016787">
    <property type="term" value="F:hydrolase activity"/>
    <property type="evidence" value="ECO:0007669"/>
    <property type="project" value="UniProtKB-KW"/>
</dbReference>
<protein>
    <submittedName>
        <fullName evidence="3">Alpha/beta hydrolase</fullName>
    </submittedName>
</protein>
<keyword evidence="1" id="KW-1133">Transmembrane helix</keyword>
<proteinExistence type="predicted"/>
<dbReference type="EMBL" id="JARSFG010000003">
    <property type="protein sequence ID" value="MEC1177156.1"/>
    <property type="molecule type" value="Genomic_DNA"/>
</dbReference>
<dbReference type="InterPro" id="IPR029058">
    <property type="entry name" value="AB_hydrolase_fold"/>
</dbReference>
<organism evidence="3 4">
    <name type="scientific">Metasolibacillus meyeri</name>
    <dbReference type="NCBI Taxonomy" id="1071052"/>
    <lineage>
        <taxon>Bacteria</taxon>
        <taxon>Bacillati</taxon>
        <taxon>Bacillota</taxon>
        <taxon>Bacilli</taxon>
        <taxon>Bacillales</taxon>
        <taxon>Caryophanaceae</taxon>
        <taxon>Metasolibacillus</taxon>
    </lineage>
</organism>
<dbReference type="AlphaFoldDB" id="A0AAW9NL36"/>
<keyword evidence="4" id="KW-1185">Reference proteome</keyword>
<comment type="caution">
    <text evidence="3">The sequence shown here is derived from an EMBL/GenBank/DDBJ whole genome shotgun (WGS) entry which is preliminary data.</text>
</comment>
<dbReference type="Proteomes" id="UP001344888">
    <property type="component" value="Unassembled WGS sequence"/>
</dbReference>
<evidence type="ECO:0000259" key="2">
    <source>
        <dbReference type="Pfam" id="PF12146"/>
    </source>
</evidence>
<dbReference type="SUPFAM" id="SSF53474">
    <property type="entry name" value="alpha/beta-Hydrolases"/>
    <property type="match status" value="1"/>
</dbReference>
<sequence length="287" mass="32434">MLVIIVVVLFFLRKTIVQHVFTPRKKQNNKKPMHPYEDIEIKLDAGIVRGWLIKHERARGTFILLHGWGSNKSAMLRYEEGLTLENYNVLIIDVLGHGASDTPNKQVSIETFVHCLTATIDYIAKRQELPIYVLGHSMGGVAASILGSLDSRIHILVTDSMPTSLKSISQAMTGKLSLPYMLIGWLFTSWFLLRGGVFIKTSREWNFRKILSSQQAPALAIHSIYDSKVSASNTDLLEKESNFKQITLTSTPGHNRCVEDAMFWKTVNQFIRENNLKGKGDNRDGTF</sequence>
<accession>A0AAW9NL36</accession>
<evidence type="ECO:0000313" key="4">
    <source>
        <dbReference type="Proteomes" id="UP001344888"/>
    </source>
</evidence>
<dbReference type="Pfam" id="PF12146">
    <property type="entry name" value="Hydrolase_4"/>
    <property type="match status" value="1"/>
</dbReference>
<dbReference type="RefSeq" id="WP_326121389.1">
    <property type="nucleotide sequence ID" value="NZ_JARSFG010000003.1"/>
</dbReference>
<keyword evidence="3" id="KW-0378">Hydrolase</keyword>
<name>A0AAW9NL36_9BACL</name>
<dbReference type="PANTHER" id="PTHR43194">
    <property type="entry name" value="HYDROLASE ALPHA/BETA FOLD FAMILY"/>
    <property type="match status" value="1"/>
</dbReference>
<keyword evidence="1" id="KW-0812">Transmembrane</keyword>
<dbReference type="InterPro" id="IPR022742">
    <property type="entry name" value="Hydrolase_4"/>
</dbReference>
<dbReference type="PANTHER" id="PTHR43194:SF2">
    <property type="entry name" value="PEROXISOMAL MEMBRANE PROTEIN LPX1"/>
    <property type="match status" value="1"/>
</dbReference>
<feature type="domain" description="Serine aminopeptidase S33" evidence="2">
    <location>
        <begin position="57"/>
        <end position="147"/>
    </location>
</feature>